<feature type="signal peptide" evidence="5">
    <location>
        <begin position="1"/>
        <end position="26"/>
    </location>
</feature>
<proteinExistence type="inferred from homology"/>
<evidence type="ECO:0000256" key="3">
    <source>
        <dbReference type="ARBA" id="ARBA00022900"/>
    </source>
</evidence>
<dbReference type="PANTHER" id="PTHR33832">
    <property type="entry name" value="SERINE-TYPE ENDOPEPTIDASE INHIBITOR"/>
    <property type="match status" value="1"/>
</dbReference>
<keyword evidence="7" id="KW-1185">Reference proteome</keyword>
<dbReference type="Pfam" id="PF02428">
    <property type="entry name" value="Prot_inhib_II"/>
    <property type="match status" value="3"/>
</dbReference>
<evidence type="ECO:0000256" key="1">
    <source>
        <dbReference type="ARBA" id="ARBA00007766"/>
    </source>
</evidence>
<keyword evidence="5" id="KW-0732">Signal</keyword>
<evidence type="ECO:0000313" key="7">
    <source>
        <dbReference type="Proteomes" id="UP001311915"/>
    </source>
</evidence>
<dbReference type="Proteomes" id="UP001311915">
    <property type="component" value="Unassembled WGS sequence"/>
</dbReference>
<evidence type="ECO:0000256" key="5">
    <source>
        <dbReference type="SAM" id="SignalP"/>
    </source>
</evidence>
<gene>
    <name evidence="6" type="ORF">R3W88_014783</name>
</gene>
<comment type="similarity">
    <text evidence="1">Belongs to the protease inhibitor I20 (potato type II proteinase inhibitor) family.</text>
</comment>
<keyword evidence="4" id="KW-1015">Disulfide bond</keyword>
<dbReference type="PANTHER" id="PTHR33832:SF17">
    <property type="entry name" value="PROTEINASE INHIBITOR TYPE-2"/>
    <property type="match status" value="1"/>
</dbReference>
<feature type="chain" id="PRO_5043586485" evidence="5">
    <location>
        <begin position="27"/>
        <end position="166"/>
    </location>
</feature>
<dbReference type="InterPro" id="IPR051391">
    <property type="entry name" value="Protease_inhibitor_I20"/>
</dbReference>
<name>A0AAV9KUZ5_9SOLN</name>
<organism evidence="6 7">
    <name type="scientific">Solanum pinnatisectum</name>
    <name type="common">tansyleaf nightshade</name>
    <dbReference type="NCBI Taxonomy" id="50273"/>
    <lineage>
        <taxon>Eukaryota</taxon>
        <taxon>Viridiplantae</taxon>
        <taxon>Streptophyta</taxon>
        <taxon>Embryophyta</taxon>
        <taxon>Tracheophyta</taxon>
        <taxon>Spermatophyta</taxon>
        <taxon>Magnoliopsida</taxon>
        <taxon>eudicotyledons</taxon>
        <taxon>Gunneridae</taxon>
        <taxon>Pentapetalae</taxon>
        <taxon>asterids</taxon>
        <taxon>lamiids</taxon>
        <taxon>Solanales</taxon>
        <taxon>Solanaceae</taxon>
        <taxon>Solanoideae</taxon>
        <taxon>Solaneae</taxon>
        <taxon>Solanum</taxon>
    </lineage>
</organism>
<sequence length="166" mass="17933">MAVHKDVTFFACLLVLCYGICPRSEGSPRNPICTTCCAGYKGCHYYSADGKLICEGESDPRKPNEHCPRECDHKIAYSKCPRSEGQTIIKPTGCTSCCTGYGLLLLHDEPKGCSQECDPKVSYMTCPSTGSTYHTGVCVNCCTAKAGCNLYSHDGSLICIGNPKNH</sequence>
<reference evidence="6 7" key="1">
    <citation type="submission" date="2023-10" db="EMBL/GenBank/DDBJ databases">
        <title>Genome-Wide Identification Analysis in wild type Solanum Pinnatisectum Reveals Some Genes Defensing Phytophthora Infestans.</title>
        <authorList>
            <person name="Sun C."/>
        </authorList>
    </citation>
    <scope>NUCLEOTIDE SEQUENCE [LARGE SCALE GENOMIC DNA]</scope>
    <source>
        <strain evidence="6">LQN</strain>
        <tissue evidence="6">Leaf</tissue>
    </source>
</reference>
<dbReference type="AlphaFoldDB" id="A0AAV9KUZ5"/>
<protein>
    <submittedName>
        <fullName evidence="6">Uncharacterized protein</fullName>
    </submittedName>
</protein>
<evidence type="ECO:0000256" key="4">
    <source>
        <dbReference type="ARBA" id="ARBA00023157"/>
    </source>
</evidence>
<comment type="caution">
    <text evidence="6">The sequence shown here is derived from an EMBL/GenBank/DDBJ whole genome shotgun (WGS) entry which is preliminary data.</text>
</comment>
<dbReference type="Gene3D" id="3.30.60.30">
    <property type="match status" value="3"/>
</dbReference>
<evidence type="ECO:0000256" key="2">
    <source>
        <dbReference type="ARBA" id="ARBA00022690"/>
    </source>
</evidence>
<dbReference type="InterPro" id="IPR003465">
    <property type="entry name" value="Prot_inh_I20"/>
</dbReference>
<dbReference type="EMBL" id="JAWPEI010000009">
    <property type="protein sequence ID" value="KAK4716445.1"/>
    <property type="molecule type" value="Genomic_DNA"/>
</dbReference>
<dbReference type="GO" id="GO:0004867">
    <property type="term" value="F:serine-type endopeptidase inhibitor activity"/>
    <property type="evidence" value="ECO:0007669"/>
    <property type="project" value="UniProtKB-KW"/>
</dbReference>
<dbReference type="SUPFAM" id="SSF100897">
    <property type="entry name" value="Plant proteinase inhibitors"/>
    <property type="match status" value="2"/>
</dbReference>
<accession>A0AAV9KUZ5</accession>
<evidence type="ECO:0000313" key="6">
    <source>
        <dbReference type="EMBL" id="KAK4716445.1"/>
    </source>
</evidence>
<keyword evidence="3" id="KW-0722">Serine protease inhibitor</keyword>
<keyword evidence="2" id="KW-0646">Protease inhibitor</keyword>